<evidence type="ECO:0000313" key="2">
    <source>
        <dbReference type="Proteomes" id="UP000176902"/>
    </source>
</evidence>
<gene>
    <name evidence="1" type="ORF">A3C59_01925</name>
</gene>
<dbReference type="Proteomes" id="UP000176902">
    <property type="component" value="Unassembled WGS sequence"/>
</dbReference>
<organism evidence="1 2">
    <name type="scientific">Candidatus Daviesbacteria bacterium RIFCSPHIGHO2_02_FULL_36_13</name>
    <dbReference type="NCBI Taxonomy" id="1797768"/>
    <lineage>
        <taxon>Bacteria</taxon>
        <taxon>Candidatus Daviesiibacteriota</taxon>
    </lineage>
</organism>
<evidence type="ECO:0000313" key="1">
    <source>
        <dbReference type="EMBL" id="OGE33848.1"/>
    </source>
</evidence>
<name>A0A1F5JZ15_9BACT</name>
<accession>A0A1F5JZ15</accession>
<sequence length="150" mass="17021">MPEKQEVDLRTIQRLERKEAEVFFEQPILIVDRLIGLQIVHEGKGSKLLIAAPRSLSITFDLEDNFPIFHKPQTPESEEMVDSIGVKRTRFGSMTGKRIFYVGASHAFTYQGFTGESTRLLIASTGPISLEEYPHSKQIDLVMQELCIPN</sequence>
<dbReference type="AlphaFoldDB" id="A0A1F5JZ15"/>
<dbReference type="EMBL" id="MFCV01000005">
    <property type="protein sequence ID" value="OGE33848.1"/>
    <property type="molecule type" value="Genomic_DNA"/>
</dbReference>
<comment type="caution">
    <text evidence="1">The sequence shown here is derived from an EMBL/GenBank/DDBJ whole genome shotgun (WGS) entry which is preliminary data.</text>
</comment>
<proteinExistence type="predicted"/>
<protein>
    <submittedName>
        <fullName evidence="1">Uncharacterized protein</fullName>
    </submittedName>
</protein>
<dbReference type="STRING" id="1797768.A3C59_01925"/>
<reference evidence="1 2" key="1">
    <citation type="journal article" date="2016" name="Nat. Commun.">
        <title>Thousands of microbial genomes shed light on interconnected biogeochemical processes in an aquifer system.</title>
        <authorList>
            <person name="Anantharaman K."/>
            <person name="Brown C.T."/>
            <person name="Hug L.A."/>
            <person name="Sharon I."/>
            <person name="Castelle C.J."/>
            <person name="Probst A.J."/>
            <person name="Thomas B.C."/>
            <person name="Singh A."/>
            <person name="Wilkins M.J."/>
            <person name="Karaoz U."/>
            <person name="Brodie E.L."/>
            <person name="Williams K.H."/>
            <person name="Hubbard S.S."/>
            <person name="Banfield J.F."/>
        </authorList>
    </citation>
    <scope>NUCLEOTIDE SEQUENCE [LARGE SCALE GENOMIC DNA]</scope>
</reference>